<comment type="caution">
    <text evidence="7">The sequence shown here is derived from an EMBL/GenBank/DDBJ whole genome shotgun (WGS) entry which is preliminary data.</text>
</comment>
<evidence type="ECO:0000259" key="6">
    <source>
        <dbReference type="PROSITE" id="PS51296"/>
    </source>
</evidence>
<dbReference type="InterPro" id="IPR050584">
    <property type="entry name" value="Cholesterol_7-desaturase"/>
</dbReference>
<gene>
    <name evidence="7" type="ORF">AB4876_11835</name>
</gene>
<keyword evidence="5" id="KW-0411">Iron-sulfur</keyword>
<accession>A0ABV3U7R2</accession>
<protein>
    <submittedName>
        <fullName evidence="7">Rieske 2Fe-2S domain-containing protein</fullName>
    </submittedName>
</protein>
<dbReference type="Pfam" id="PF00355">
    <property type="entry name" value="Rieske"/>
    <property type="match status" value="1"/>
</dbReference>
<evidence type="ECO:0000256" key="2">
    <source>
        <dbReference type="ARBA" id="ARBA00022723"/>
    </source>
</evidence>
<dbReference type="Proteomes" id="UP001557485">
    <property type="component" value="Unassembled WGS sequence"/>
</dbReference>
<keyword evidence="1" id="KW-0001">2Fe-2S</keyword>
<organism evidence="7 8">
    <name type="scientific">Zhongshania guokunii</name>
    <dbReference type="NCBI Taxonomy" id="641783"/>
    <lineage>
        <taxon>Bacteria</taxon>
        <taxon>Pseudomonadati</taxon>
        <taxon>Pseudomonadota</taxon>
        <taxon>Gammaproteobacteria</taxon>
        <taxon>Cellvibrionales</taxon>
        <taxon>Spongiibacteraceae</taxon>
        <taxon>Zhongshania</taxon>
    </lineage>
</organism>
<evidence type="ECO:0000256" key="1">
    <source>
        <dbReference type="ARBA" id="ARBA00022714"/>
    </source>
</evidence>
<dbReference type="PROSITE" id="PS51296">
    <property type="entry name" value="RIESKE"/>
    <property type="match status" value="1"/>
</dbReference>
<evidence type="ECO:0000256" key="3">
    <source>
        <dbReference type="ARBA" id="ARBA00023002"/>
    </source>
</evidence>
<dbReference type="PANTHER" id="PTHR21266:SF60">
    <property type="entry name" value="3-KETOSTEROID-9-ALPHA-MONOOXYGENASE, OXYGENASE COMPONENT"/>
    <property type="match status" value="1"/>
</dbReference>
<dbReference type="EMBL" id="JBFRYA010000009">
    <property type="protein sequence ID" value="MEX1669602.1"/>
    <property type="molecule type" value="Genomic_DNA"/>
</dbReference>
<reference evidence="7 8" key="1">
    <citation type="journal article" date="2011" name="Int. J. Syst. Evol. Microbiol.">
        <title>Zhongshania antarctica gen. nov., sp. nov. and Zhongshania guokunii sp. nov., gammaproteobacteria respectively isolated from coastal attached (fast) ice and surface seawater of the Antarctic.</title>
        <authorList>
            <person name="Li H.J."/>
            <person name="Zhang X.Y."/>
            <person name="Chen C.X."/>
            <person name="Zhang Y.J."/>
            <person name="Gao Z.M."/>
            <person name="Yu Y."/>
            <person name="Chen X.L."/>
            <person name="Chen B."/>
            <person name="Zhang Y.Z."/>
        </authorList>
    </citation>
    <scope>NUCLEOTIDE SEQUENCE [LARGE SCALE GENOMIC DNA]</scope>
    <source>
        <strain evidence="7 8">ZS6-22T</strain>
    </source>
</reference>
<dbReference type="InterPro" id="IPR036922">
    <property type="entry name" value="Rieske_2Fe-2S_sf"/>
</dbReference>
<evidence type="ECO:0000256" key="5">
    <source>
        <dbReference type="ARBA" id="ARBA00023014"/>
    </source>
</evidence>
<keyword evidence="8" id="KW-1185">Reference proteome</keyword>
<dbReference type="RefSeq" id="WP_368381870.1">
    <property type="nucleotide sequence ID" value="NZ_JBFRYA010000009.1"/>
</dbReference>
<keyword evidence="2" id="KW-0479">Metal-binding</keyword>
<proteinExistence type="predicted"/>
<dbReference type="PANTHER" id="PTHR21266">
    <property type="entry name" value="IRON-SULFUR DOMAIN CONTAINING PROTEIN"/>
    <property type="match status" value="1"/>
</dbReference>
<sequence length="336" mass="36441">MWFPVAGSEQVPVGKTYAAQIADQSLVLFRNESGVVCVLEDRCPHRRVPLSLGKVIDGNLRCAYHGWTFDGLSGQCVAVPNLAETENIPASLCAKAFRANEKDGFIYVATADTVNSDSDYVCQPPAQWEYEKTAHGSAVVSVAAEDYLAAMLDGPHVLLSIFGVHVSDFYIGDVVSEKGCLSLDRTAVWTLKSKPHEKWWGLSTLMLRTEIWPEQSAVRVQLLDGGEQILLAAVMAVVPGKRNTSQLHWRCYFSKSYGYARSAPLLLKSVAAFKACPLTVFSAIDGSDMANLMVGPSASLATELNEHDEHSVASSDRIATLNIPVCEPTLSSGEDS</sequence>
<evidence type="ECO:0000313" key="7">
    <source>
        <dbReference type="EMBL" id="MEX1669602.1"/>
    </source>
</evidence>
<keyword evidence="4" id="KW-0408">Iron</keyword>
<dbReference type="Gene3D" id="2.102.10.10">
    <property type="entry name" value="Rieske [2Fe-2S] iron-sulphur domain"/>
    <property type="match status" value="1"/>
</dbReference>
<feature type="domain" description="Rieske" evidence="6">
    <location>
        <begin position="2"/>
        <end position="108"/>
    </location>
</feature>
<evidence type="ECO:0000256" key="4">
    <source>
        <dbReference type="ARBA" id="ARBA00023004"/>
    </source>
</evidence>
<keyword evidence="3" id="KW-0560">Oxidoreductase</keyword>
<dbReference type="InterPro" id="IPR017941">
    <property type="entry name" value="Rieske_2Fe-2S"/>
</dbReference>
<name>A0ABV3U7R2_9GAMM</name>
<evidence type="ECO:0000313" key="8">
    <source>
        <dbReference type="Proteomes" id="UP001557485"/>
    </source>
</evidence>
<dbReference type="SUPFAM" id="SSF50022">
    <property type="entry name" value="ISP domain"/>
    <property type="match status" value="1"/>
</dbReference>